<organism evidence="1">
    <name type="scientific">marine sediment metagenome</name>
    <dbReference type="NCBI Taxonomy" id="412755"/>
    <lineage>
        <taxon>unclassified sequences</taxon>
        <taxon>metagenomes</taxon>
        <taxon>ecological metagenomes</taxon>
    </lineage>
</organism>
<gene>
    <name evidence="1" type="ORF">S01H4_26155</name>
</gene>
<evidence type="ECO:0000313" key="1">
    <source>
        <dbReference type="EMBL" id="GAG82517.1"/>
    </source>
</evidence>
<protein>
    <recommendedName>
        <fullName evidence="2">DUF4829 domain-containing protein</fullName>
    </recommendedName>
</protein>
<reference evidence="1" key="1">
    <citation type="journal article" date="2014" name="Front. Microbiol.">
        <title>High frequency of phylogenetically diverse reductive dehalogenase-homologous genes in deep subseafloor sedimentary metagenomes.</title>
        <authorList>
            <person name="Kawai M."/>
            <person name="Futagami T."/>
            <person name="Toyoda A."/>
            <person name="Takaki Y."/>
            <person name="Nishi S."/>
            <person name="Hori S."/>
            <person name="Arai W."/>
            <person name="Tsubouchi T."/>
            <person name="Morono Y."/>
            <person name="Uchiyama I."/>
            <person name="Ito T."/>
            <person name="Fujiyama A."/>
            <person name="Inagaki F."/>
            <person name="Takami H."/>
        </authorList>
    </citation>
    <scope>NUCLEOTIDE SEQUENCE</scope>
    <source>
        <strain evidence="1">Expedition CK06-06</strain>
    </source>
</reference>
<evidence type="ECO:0008006" key="2">
    <source>
        <dbReference type="Google" id="ProtNLM"/>
    </source>
</evidence>
<proteinExistence type="predicted"/>
<dbReference type="EMBL" id="BART01012559">
    <property type="protein sequence ID" value="GAG82517.1"/>
    <property type="molecule type" value="Genomic_DNA"/>
</dbReference>
<dbReference type="PROSITE" id="PS51257">
    <property type="entry name" value="PROKAR_LIPOPROTEIN"/>
    <property type="match status" value="1"/>
</dbReference>
<accession>X1BMX9</accession>
<name>X1BMX9_9ZZZZ</name>
<comment type="caution">
    <text evidence="1">The sequence shown here is derived from an EMBL/GenBank/DDBJ whole genome shotgun (WGS) entry which is preliminary data.</text>
</comment>
<sequence length="170" mass="19350">MFIKKRTKLLKIIISLCLVLSLVGCNIWESITTATDNTKIIQIGENIEIALQQKDVSLFIQNISYYYSDSDGNDFSTVDSIAEELISQVEEIEDLAADSLIKDVVVDVGITNLVLAELYANGEMEISISIKYFNYIPTFWPNDNYPKIILFNVDFQKNSSEWEITSMEEI</sequence>
<dbReference type="AlphaFoldDB" id="X1BMX9"/>